<accession>A0A7R9DAW8</accession>
<keyword evidence="1" id="KW-0677">Repeat</keyword>
<feature type="compositionally biased region" description="Basic and acidic residues" evidence="3">
    <location>
        <begin position="519"/>
        <end position="537"/>
    </location>
</feature>
<feature type="signal peptide" evidence="4">
    <location>
        <begin position="1"/>
        <end position="21"/>
    </location>
</feature>
<dbReference type="PANTHER" id="PTHR22906">
    <property type="entry name" value="PROPERDIN"/>
    <property type="match status" value="1"/>
</dbReference>
<dbReference type="SUPFAM" id="SSF82895">
    <property type="entry name" value="TSP-1 type 1 repeat"/>
    <property type="match status" value="1"/>
</dbReference>
<name>A0A7R9DAW8_TIMPO</name>
<evidence type="ECO:0000256" key="4">
    <source>
        <dbReference type="SAM" id="SignalP"/>
    </source>
</evidence>
<organism evidence="5">
    <name type="scientific">Timema poppense</name>
    <name type="common">Walking stick</name>
    <dbReference type="NCBI Taxonomy" id="170557"/>
    <lineage>
        <taxon>Eukaryota</taxon>
        <taxon>Metazoa</taxon>
        <taxon>Ecdysozoa</taxon>
        <taxon>Arthropoda</taxon>
        <taxon>Hexapoda</taxon>
        <taxon>Insecta</taxon>
        <taxon>Pterygota</taxon>
        <taxon>Neoptera</taxon>
        <taxon>Polyneoptera</taxon>
        <taxon>Phasmatodea</taxon>
        <taxon>Timematodea</taxon>
        <taxon>Timematoidea</taxon>
        <taxon>Timematidae</taxon>
        <taxon>Timema</taxon>
    </lineage>
</organism>
<dbReference type="EMBL" id="OD005238">
    <property type="protein sequence ID" value="CAD7411256.1"/>
    <property type="molecule type" value="Genomic_DNA"/>
</dbReference>
<evidence type="ECO:0000256" key="3">
    <source>
        <dbReference type="SAM" id="MobiDB-lite"/>
    </source>
</evidence>
<proteinExistence type="predicted"/>
<reference evidence="5" key="1">
    <citation type="submission" date="2020-11" db="EMBL/GenBank/DDBJ databases">
        <authorList>
            <person name="Tran Van P."/>
        </authorList>
    </citation>
    <scope>NUCLEOTIDE SEQUENCE</scope>
</reference>
<keyword evidence="4" id="KW-0732">Signal</keyword>
<dbReference type="InterPro" id="IPR036383">
    <property type="entry name" value="TSP1_rpt_sf"/>
</dbReference>
<dbReference type="AlphaFoldDB" id="A0A7R9DAW8"/>
<dbReference type="PANTHER" id="PTHR22906:SF21">
    <property type="entry name" value="SEMA DOMAIN-CONTAINING PROTEIN"/>
    <property type="match status" value="1"/>
</dbReference>
<dbReference type="PROSITE" id="PS50092">
    <property type="entry name" value="TSP1"/>
    <property type="match status" value="1"/>
</dbReference>
<feature type="chain" id="PRO_5030757922" evidence="4">
    <location>
        <begin position="22"/>
        <end position="873"/>
    </location>
</feature>
<evidence type="ECO:0000313" key="5">
    <source>
        <dbReference type="EMBL" id="CAD7411256.1"/>
    </source>
</evidence>
<protein>
    <submittedName>
        <fullName evidence="5">Uncharacterized protein</fullName>
    </submittedName>
</protein>
<keyword evidence="2" id="KW-1015">Disulfide bond</keyword>
<dbReference type="InterPro" id="IPR052065">
    <property type="entry name" value="Compl_asym_regulator"/>
</dbReference>
<dbReference type="InterPro" id="IPR000884">
    <property type="entry name" value="TSP1_rpt"/>
</dbReference>
<dbReference type="Pfam" id="PF00090">
    <property type="entry name" value="TSP_1"/>
    <property type="match status" value="1"/>
</dbReference>
<feature type="compositionally biased region" description="Basic residues" evidence="3">
    <location>
        <begin position="117"/>
        <end position="127"/>
    </location>
</feature>
<feature type="region of interest" description="Disordered" evidence="3">
    <location>
        <begin position="518"/>
        <end position="537"/>
    </location>
</feature>
<dbReference type="SMART" id="SM00209">
    <property type="entry name" value="TSP1"/>
    <property type="match status" value="1"/>
</dbReference>
<sequence length="873" mass="99316">MLVSQTTWLVVLGLSFLNTNSCESPRVSTTDLVQPSLRETKPMRYSHSVIKTSPRTFLHHRTSSHKIQFTQQDTSVNNDRLMGQESRVLDNLNHEYKEETRKHPTNSNHSSSQRETKLKHKLGSKLPRSLRYKISKKLENRGEDASSLITCTNQKLTSPLKTPTQKHHVDLRREVKTISAASEHTTSPKNRTKGLYYIYNQPGKTPTGNSKSFSERAKKLNKKQNKMKTNKKPIKLTSNRNKPSTINKTKMSDSPINRFRKVSANPSGGKSPQIAITNKNKIETTAKGEPKLFHKASKEGGGCGNSSAMRRILNSKENISPSKVVHMDAGQPQIHGRSQINGRHLNKIVKKPRTVDFETSKESDTTRNIKEGNYNQISLVHGKDHNNFRRKHTNKRLLDSIWLMECLQQADENSYLDYWEDYGEKKPNVLELSDEMVNKRIMNQPFNNPNNQPTLYFGADAFERVKKPVLAEDDSENLFLVGKLSSELQSKFVKPVEYTQSTGEATDVKSRYQAEMIEPELHKSDVSEHTNDQQSDKTRLSQLLEDINILPSSDSFDAQPLKLSGNVNGLNQQINLHNQLKEQIMQVPDNAFRTLFKGNQQNTNYGVDRGSIEKIASLKDSLHQLDRSDDIHNYLRDGRPRNIKFSHRGNPHHRVFGEGITPVLVQEIMDDSKEPGVDDTQTGSTTNDKGVSRQFSSLDLIPLADPLSESSIDNIEYTDEDNDYFNAPLEYEDEEIPNKVNEDVFTNVFGEDEQKNERQRYLGRTSESKDKIHTKEEFNGDYIGTKTGDEYDDVDEKDKEDDQDGFNGIAIFISENAKDESVKNKVWDNWSKWTACSVTCGFGKRTRHRNCVSGMCAKGENEVQVKTCTRSAC</sequence>
<dbReference type="Gene3D" id="2.20.100.10">
    <property type="entry name" value="Thrombospondin type-1 (TSP1) repeat"/>
    <property type="match status" value="1"/>
</dbReference>
<evidence type="ECO:0000256" key="2">
    <source>
        <dbReference type="ARBA" id="ARBA00023157"/>
    </source>
</evidence>
<evidence type="ECO:0000256" key="1">
    <source>
        <dbReference type="ARBA" id="ARBA00022737"/>
    </source>
</evidence>
<feature type="region of interest" description="Disordered" evidence="3">
    <location>
        <begin position="98"/>
        <end position="127"/>
    </location>
</feature>
<gene>
    <name evidence="5" type="ORF">TPSB3V08_LOCUS7771</name>
</gene>